<feature type="repeat" description="TPR" evidence="3">
    <location>
        <begin position="127"/>
        <end position="160"/>
    </location>
</feature>
<dbReference type="EMBL" id="OZ026884">
    <property type="protein sequence ID" value="CAL1238971.1"/>
    <property type="molecule type" value="Genomic_DNA"/>
</dbReference>
<feature type="repeat" description="TPR" evidence="3">
    <location>
        <begin position="195"/>
        <end position="228"/>
    </location>
</feature>
<dbReference type="Gene3D" id="1.25.40.10">
    <property type="entry name" value="Tetratricopeptide repeat domain"/>
    <property type="match status" value="4"/>
</dbReference>
<dbReference type="PROSITE" id="PS50005">
    <property type="entry name" value="TPR"/>
    <property type="match status" value="7"/>
</dbReference>
<evidence type="ECO:0000256" key="1">
    <source>
        <dbReference type="ARBA" id="ARBA00022737"/>
    </source>
</evidence>
<dbReference type="InterPro" id="IPR011990">
    <property type="entry name" value="TPR-like_helical_dom_sf"/>
</dbReference>
<dbReference type="Pfam" id="PF14559">
    <property type="entry name" value="TPR_19"/>
    <property type="match status" value="3"/>
</dbReference>
<dbReference type="InterPro" id="IPR019734">
    <property type="entry name" value="TPR_rpt"/>
</dbReference>
<dbReference type="Pfam" id="PF13429">
    <property type="entry name" value="TPR_15"/>
    <property type="match status" value="1"/>
</dbReference>
<protein>
    <submittedName>
        <fullName evidence="4">PEP-CTERM system TPR-repeat lipoprotein</fullName>
    </submittedName>
</protein>
<feature type="repeat" description="TPR" evidence="3">
    <location>
        <begin position="365"/>
        <end position="398"/>
    </location>
</feature>
<dbReference type="NCBIfam" id="TIGR02917">
    <property type="entry name" value="PEP_TPR_lipo"/>
    <property type="match status" value="1"/>
</dbReference>
<evidence type="ECO:0000256" key="3">
    <source>
        <dbReference type="PROSITE-ProRule" id="PRU00339"/>
    </source>
</evidence>
<organism evidence="4 5">
    <name type="scientific">Candidatus Methylocalor cossyra</name>
    <dbReference type="NCBI Taxonomy" id="3108543"/>
    <lineage>
        <taxon>Bacteria</taxon>
        <taxon>Pseudomonadati</taxon>
        <taxon>Pseudomonadota</taxon>
        <taxon>Gammaproteobacteria</taxon>
        <taxon>Methylococcales</taxon>
        <taxon>Methylococcaceae</taxon>
        <taxon>Candidatus Methylocalor</taxon>
    </lineage>
</organism>
<name>A0ABM9NEV5_9GAMM</name>
<feature type="repeat" description="TPR" evidence="3">
    <location>
        <begin position="161"/>
        <end position="194"/>
    </location>
</feature>
<accession>A0ABM9NEV5</accession>
<keyword evidence="1" id="KW-0677">Repeat</keyword>
<dbReference type="RefSeq" id="WP_348758571.1">
    <property type="nucleotide sequence ID" value="NZ_OZ026884.1"/>
</dbReference>
<dbReference type="InterPro" id="IPR051012">
    <property type="entry name" value="CellSynth/LPSAsmb/PSIAsmb"/>
</dbReference>
<keyword evidence="4" id="KW-0449">Lipoprotein</keyword>
<dbReference type="SMART" id="SM00028">
    <property type="entry name" value="TPR"/>
    <property type="match status" value="19"/>
</dbReference>
<evidence type="ECO:0000256" key="2">
    <source>
        <dbReference type="ARBA" id="ARBA00022803"/>
    </source>
</evidence>
<reference evidence="4 5" key="1">
    <citation type="submission" date="2024-04" db="EMBL/GenBank/DDBJ databases">
        <authorList>
            <person name="Cremers G."/>
        </authorList>
    </citation>
    <scope>NUCLEOTIDE SEQUENCE [LARGE SCALE GENOMIC DNA]</scope>
    <source>
        <strain evidence="4">MeCH1-AG</strain>
    </source>
</reference>
<feature type="repeat" description="TPR" evidence="3">
    <location>
        <begin position="501"/>
        <end position="534"/>
    </location>
</feature>
<feature type="repeat" description="TPR" evidence="3">
    <location>
        <begin position="467"/>
        <end position="500"/>
    </location>
</feature>
<dbReference type="PANTHER" id="PTHR45586">
    <property type="entry name" value="TPR REPEAT-CONTAINING PROTEIN PA4667"/>
    <property type="match status" value="1"/>
</dbReference>
<keyword evidence="5" id="KW-1185">Reference proteome</keyword>
<dbReference type="InterPro" id="IPR014266">
    <property type="entry name" value="PEP-CTERM_TPR_PrsT"/>
</dbReference>
<evidence type="ECO:0000313" key="4">
    <source>
        <dbReference type="EMBL" id="CAL1238971.1"/>
    </source>
</evidence>
<keyword evidence="2 3" id="KW-0802">TPR repeat</keyword>
<dbReference type="Pfam" id="PF13432">
    <property type="entry name" value="TPR_16"/>
    <property type="match status" value="5"/>
</dbReference>
<dbReference type="Proteomes" id="UP001497493">
    <property type="component" value="Chromosome"/>
</dbReference>
<proteinExistence type="predicted"/>
<dbReference type="PANTHER" id="PTHR45586:SF1">
    <property type="entry name" value="LIPOPOLYSACCHARIDE ASSEMBLY PROTEIN B"/>
    <property type="match status" value="1"/>
</dbReference>
<sequence>MNKRLCALALLTAFTGFDGARGAGDSALEAAKKYLGKGEYKAAVIELKNALQEDPENVEARLLIGEAYLKLADGGAAARAFEKARELKAPKDAWLLPLAQAYLLQHDPKSILDQIKPDPDLPARLRAQLYGIRGVAYLEQHDTAKAQESFDAALKLDPSAAEALLGLASLAAQERQFKKAIDYAQQVLRQDDRNANGWAVLGEAKRLDNDLPGAIEAFSKALQLQPNDLRARLGRATSYLSANQVAEAAKDVAEVRKVAGDLPLALYLQAVIEYQHKNLEAADDLLIRATNAMPDHLPSKLLLGTVAYQQGKYETAEYQLTQFLTRVPKYLPAAKLLAATRMKLGRPAEAIQTLKEVEDQAENDVQFLSLMGSAYLETKQFDLGNEYLNRAVELDPKAAALKAQLALGQMATGHLDQAVSDLKAAVELDQNLLQADVMLVLALIQQKKFDEAIDAANKLKAKMKNDPLPENILGAAYMAKGDADKAADHWNAALKLKPDYATAALNLAKLELRGHRLDGAVRYYERILGWDPKNLQALLGLAQVAELRKDFGAMEKYLNQARDKNPKALQPPLFLTRFYLQRGKPLQALEMARSAADANPDNPAALENLAAAQLANDQAASAVATLRRLVGKLPGEPHHRHQLAQALYKAGDKSAAHQEWRGIVKDRPDFLPAYLALAELEAQDKKFAEALKLVEQAKTRDPKSPLPWQLEGDIQLADKQYKKATLAYTKAQALAPSGLVARRLYQASRADGNDAAAFDILEQWLKAHGDDGESWAVLALGYQSVGKNAQALAAYEKAYALMPDNPLVQNNLAWLYQEMGDQRALGLADKLLGASENHPEIMDTVGWIYVQNGRLDKGLQLLQDAAVHAPQLLQIRFHVAGALAKAGRKEEARKELDALLKDNKDFPERRQAEALRQSL</sequence>
<feature type="repeat" description="TPR" evidence="3">
    <location>
        <begin position="772"/>
        <end position="805"/>
    </location>
</feature>
<evidence type="ECO:0000313" key="5">
    <source>
        <dbReference type="Proteomes" id="UP001497493"/>
    </source>
</evidence>
<gene>
    <name evidence="4" type="ORF">MECH1_V1_0190</name>
</gene>
<dbReference type="SUPFAM" id="SSF48452">
    <property type="entry name" value="TPR-like"/>
    <property type="match status" value="5"/>
</dbReference>